<evidence type="ECO:0000259" key="1">
    <source>
        <dbReference type="Pfam" id="PF05099"/>
    </source>
</evidence>
<organism evidence="2">
    <name type="scientific">hydrothermal vent metagenome</name>
    <dbReference type="NCBI Taxonomy" id="652676"/>
    <lineage>
        <taxon>unclassified sequences</taxon>
        <taxon>metagenomes</taxon>
        <taxon>ecological metagenomes</taxon>
    </lineage>
</organism>
<sequence length="115" mass="13003">DERYETREKAIIDQSLMAKFALSQQAAQTLRAAGEEAQASALDIQRFTRIAKEMSAEEKIAFIEQLWEIVLSDGERDSYEDTLMRRICGLIYLEDRDSGQARIRVAARLASSSGE</sequence>
<reference evidence="2" key="1">
    <citation type="submission" date="2018-06" db="EMBL/GenBank/DDBJ databases">
        <authorList>
            <person name="Zhirakovskaya E."/>
        </authorList>
    </citation>
    <scope>NUCLEOTIDE SEQUENCE</scope>
</reference>
<dbReference type="Pfam" id="PF05099">
    <property type="entry name" value="TerB"/>
    <property type="match status" value="1"/>
</dbReference>
<proteinExistence type="predicted"/>
<dbReference type="EMBL" id="UOEH01000441">
    <property type="protein sequence ID" value="VAW04612.1"/>
    <property type="molecule type" value="Genomic_DNA"/>
</dbReference>
<dbReference type="InterPro" id="IPR007791">
    <property type="entry name" value="DjlA_N"/>
</dbReference>
<dbReference type="CDD" id="cd07313">
    <property type="entry name" value="terB_like_2"/>
    <property type="match status" value="1"/>
</dbReference>
<name>A0A3B0SQR2_9ZZZZ</name>
<dbReference type="InterPro" id="IPR029024">
    <property type="entry name" value="TerB-like"/>
</dbReference>
<dbReference type="Gene3D" id="1.10.3680.10">
    <property type="entry name" value="TerB-like"/>
    <property type="match status" value="1"/>
</dbReference>
<protein>
    <recommendedName>
        <fullName evidence="1">Co-chaperone DjlA N-terminal domain-containing protein</fullName>
    </recommendedName>
</protein>
<evidence type="ECO:0000313" key="2">
    <source>
        <dbReference type="EMBL" id="VAW04612.1"/>
    </source>
</evidence>
<gene>
    <name evidence="2" type="ORF">MNBD_ALPHA05-1850</name>
</gene>
<feature type="domain" description="Co-chaperone DjlA N-terminal" evidence="1">
    <location>
        <begin position="1"/>
        <end position="102"/>
    </location>
</feature>
<dbReference type="SUPFAM" id="SSF158682">
    <property type="entry name" value="TerB-like"/>
    <property type="match status" value="1"/>
</dbReference>
<accession>A0A3B0SQR2</accession>
<feature type="non-terminal residue" evidence="2">
    <location>
        <position position="1"/>
    </location>
</feature>
<dbReference type="AlphaFoldDB" id="A0A3B0SQR2"/>